<dbReference type="Proteomes" id="UP000263691">
    <property type="component" value="Genome"/>
</dbReference>
<dbReference type="EMBL" id="MH697592">
    <property type="protein sequence ID" value="AXQ53022.1"/>
    <property type="molecule type" value="Genomic_DNA"/>
</dbReference>
<evidence type="ECO:0000313" key="2">
    <source>
        <dbReference type="EMBL" id="AXQ53022.1"/>
    </source>
</evidence>
<dbReference type="RefSeq" id="YP_009950900.1">
    <property type="nucleotide sequence ID" value="NC_051596.1"/>
</dbReference>
<sequence>MAQAETGTVTVKVEPDLDHFKDAFQRTLYTIPEPTVLERPASELRLEAVKLAVRVHETMDVNESIIGTAKGIADFIIAGKTAVG</sequence>
<accession>A0A385D3S1</accession>
<keyword evidence="3" id="KW-1185">Reference proteome</keyword>
<dbReference type="GeneID" id="60322417"/>
<dbReference type="Pfam" id="PF24182">
    <property type="entry name" value="G1RFP"/>
    <property type="match status" value="1"/>
</dbReference>
<reference evidence="2 3" key="1">
    <citation type="submission" date="2018-07" db="EMBL/GenBank/DDBJ databases">
        <authorList>
            <person name="Michaels M.J."/>
            <person name="Wallen J.R."/>
            <person name="Eckardt M.A."/>
            <person name="Gainey M.D."/>
            <person name="Garlena R.A."/>
            <person name="Russell D.A."/>
            <person name="Pope W.H."/>
            <person name="Jacobs-Sera D."/>
            <person name="Hatfull G.F."/>
        </authorList>
    </citation>
    <scope>NUCLEOTIDE SEQUENCE [LARGE SCALE GENOMIC DNA]</scope>
</reference>
<name>A0A385D3S1_9CAUD</name>
<protein>
    <recommendedName>
        <fullName evidence="1">Gene 1 ring forming protein domain-containing protein</fullName>
    </recommendedName>
</protein>
<evidence type="ECO:0000259" key="1">
    <source>
        <dbReference type="Pfam" id="PF24182"/>
    </source>
</evidence>
<proteinExistence type="predicted"/>
<feature type="domain" description="Gene 1 ring forming protein" evidence="1">
    <location>
        <begin position="44"/>
        <end position="76"/>
    </location>
</feature>
<dbReference type="KEGG" id="vg:60322417"/>
<organism evidence="2 3">
    <name type="scientific">Mycobacterium phage Rando14</name>
    <dbReference type="NCBI Taxonomy" id="2301556"/>
    <lineage>
        <taxon>Viruses</taxon>
        <taxon>Duplodnaviria</taxon>
        <taxon>Heunggongvirae</taxon>
        <taxon>Uroviricota</taxon>
        <taxon>Caudoviricetes</taxon>
        <taxon>Weiservirinae</taxon>
        <taxon>Kratiovirus</taxon>
        <taxon>Kratiovirus rando14</taxon>
    </lineage>
</organism>
<gene>
    <name evidence="2" type="primary">1</name>
    <name evidence="2" type="ORF">SEA_RANDO14_1</name>
</gene>
<dbReference type="InterPro" id="IPR056427">
    <property type="entry name" value="G1RFP_dom"/>
</dbReference>
<evidence type="ECO:0000313" key="3">
    <source>
        <dbReference type="Proteomes" id="UP000263691"/>
    </source>
</evidence>